<organism evidence="2 3">
    <name type="scientific">Pseudomonas syringae pv. spinaceae</name>
    <dbReference type="NCBI Taxonomy" id="264459"/>
    <lineage>
        <taxon>Bacteria</taxon>
        <taxon>Pseudomonadati</taxon>
        <taxon>Pseudomonadota</taxon>
        <taxon>Gammaproteobacteria</taxon>
        <taxon>Pseudomonadales</taxon>
        <taxon>Pseudomonadaceae</taxon>
        <taxon>Pseudomonas</taxon>
        <taxon>Pseudomonas syringae</taxon>
    </lineage>
</organism>
<name>A0A0Q0BP23_PSESX</name>
<proteinExistence type="predicted"/>
<gene>
    <name evidence="2" type="ORF">ALO94_03577</name>
</gene>
<reference evidence="2 3" key="1">
    <citation type="submission" date="2015-09" db="EMBL/GenBank/DDBJ databases">
        <title>Genome announcement of multiple Pseudomonas syringae strains.</title>
        <authorList>
            <person name="Thakur S."/>
            <person name="Wang P.W."/>
            <person name="Gong Y."/>
            <person name="Weir B.S."/>
            <person name="Guttman D.S."/>
        </authorList>
    </citation>
    <scope>NUCLEOTIDE SEQUENCE [LARGE SCALE GENOMIC DNA]</scope>
    <source>
        <strain evidence="2 3">ICMP16929</strain>
    </source>
</reference>
<dbReference type="EMBL" id="LJRI01000999">
    <property type="protein sequence ID" value="KPY79977.1"/>
    <property type="molecule type" value="Genomic_DNA"/>
</dbReference>
<accession>A0A0Q0BP23</accession>
<dbReference type="AlphaFoldDB" id="A0A0Q0BP23"/>
<protein>
    <submittedName>
        <fullName evidence="2">Uncharacterized protein</fullName>
    </submittedName>
</protein>
<comment type="caution">
    <text evidence="2">The sequence shown here is derived from an EMBL/GenBank/DDBJ whole genome shotgun (WGS) entry which is preliminary data.</text>
</comment>
<feature type="region of interest" description="Disordered" evidence="1">
    <location>
        <begin position="26"/>
        <end position="51"/>
    </location>
</feature>
<evidence type="ECO:0000313" key="2">
    <source>
        <dbReference type="EMBL" id="KPY79977.1"/>
    </source>
</evidence>
<dbReference type="RefSeq" id="WP_183143504.1">
    <property type="nucleotide sequence ID" value="NZ_RBTF01000437.1"/>
</dbReference>
<evidence type="ECO:0000313" key="3">
    <source>
        <dbReference type="Proteomes" id="UP000050384"/>
    </source>
</evidence>
<dbReference type="PATRIC" id="fig|264459.3.peg.5645"/>
<evidence type="ECO:0000256" key="1">
    <source>
        <dbReference type="SAM" id="MobiDB-lite"/>
    </source>
</evidence>
<sequence>MKKLQLWLSLSIMVLLHGCFDNSDNATKSNTDGTQSSVKMQQGKSLTNKSK</sequence>
<dbReference type="Proteomes" id="UP000050384">
    <property type="component" value="Unassembled WGS sequence"/>
</dbReference>